<evidence type="ECO:0000256" key="10">
    <source>
        <dbReference type="ARBA" id="ARBA00023319"/>
    </source>
</evidence>
<evidence type="ECO:0000313" key="14">
    <source>
        <dbReference type="Proteomes" id="UP000694915"/>
    </source>
</evidence>
<evidence type="ECO:0000256" key="6">
    <source>
        <dbReference type="ARBA" id="ARBA00022989"/>
    </source>
</evidence>
<evidence type="ECO:0000256" key="4">
    <source>
        <dbReference type="ARBA" id="ARBA00022729"/>
    </source>
</evidence>
<feature type="signal peptide" evidence="12">
    <location>
        <begin position="1"/>
        <end position="24"/>
    </location>
</feature>
<accession>A0ABM1AYU2</accession>
<evidence type="ECO:0000256" key="2">
    <source>
        <dbReference type="ARBA" id="ARBA00022475"/>
    </source>
</evidence>
<dbReference type="SMART" id="SM00409">
    <property type="entry name" value="IG"/>
    <property type="match status" value="5"/>
</dbReference>
<keyword evidence="2" id="KW-1003">Cell membrane</keyword>
<evidence type="ECO:0000256" key="3">
    <source>
        <dbReference type="ARBA" id="ARBA00022692"/>
    </source>
</evidence>
<dbReference type="Pfam" id="PF00047">
    <property type="entry name" value="ig"/>
    <property type="match status" value="1"/>
</dbReference>
<keyword evidence="8" id="KW-1015">Disulfide bond</keyword>
<evidence type="ECO:0000256" key="11">
    <source>
        <dbReference type="SAM" id="Phobius"/>
    </source>
</evidence>
<name>A0ABM1AYU2_MICOH</name>
<dbReference type="Gene3D" id="2.60.40.10">
    <property type="entry name" value="Immunoglobulins"/>
    <property type="match status" value="6"/>
</dbReference>
<keyword evidence="5" id="KW-0677">Repeat</keyword>
<proteinExistence type="predicted"/>
<dbReference type="InterPro" id="IPR013783">
    <property type="entry name" value="Ig-like_fold"/>
</dbReference>
<dbReference type="InterPro" id="IPR007110">
    <property type="entry name" value="Ig-like_dom"/>
</dbReference>
<dbReference type="PROSITE" id="PS50835">
    <property type="entry name" value="IG_LIKE"/>
    <property type="match status" value="2"/>
</dbReference>
<gene>
    <name evidence="15" type="primary">LOC102000238</name>
</gene>
<protein>
    <submittedName>
        <fullName evidence="15">Leukocyte immunoglobulin-like receptor subfamily B member 3</fullName>
    </submittedName>
</protein>
<evidence type="ECO:0000256" key="5">
    <source>
        <dbReference type="ARBA" id="ARBA00022737"/>
    </source>
</evidence>
<dbReference type="Proteomes" id="UP000694915">
    <property type="component" value="Unplaced"/>
</dbReference>
<keyword evidence="14" id="KW-1185">Reference proteome</keyword>
<dbReference type="InterPro" id="IPR003599">
    <property type="entry name" value="Ig_sub"/>
</dbReference>
<keyword evidence="9" id="KW-0325">Glycoprotein</keyword>
<feature type="domain" description="Ig-like" evidence="13">
    <location>
        <begin position="124"/>
        <end position="197"/>
    </location>
</feature>
<evidence type="ECO:0000256" key="9">
    <source>
        <dbReference type="ARBA" id="ARBA00023180"/>
    </source>
</evidence>
<evidence type="ECO:0000313" key="15">
    <source>
        <dbReference type="RefSeq" id="XP_013210838.1"/>
    </source>
</evidence>
<comment type="subcellular location">
    <subcellularLocation>
        <location evidence="1">Cell membrane</location>
        <topology evidence="1">Single-pass membrane protein</topology>
    </subcellularLocation>
</comment>
<evidence type="ECO:0000259" key="13">
    <source>
        <dbReference type="PROSITE" id="PS50835"/>
    </source>
</evidence>
<keyword evidence="4 12" id="KW-0732">Signal</keyword>
<keyword evidence="10" id="KW-0393">Immunoglobulin domain</keyword>
<reference evidence="15" key="1">
    <citation type="submission" date="2025-08" db="UniProtKB">
        <authorList>
            <consortium name="RefSeq"/>
        </authorList>
    </citation>
    <scope>IDENTIFICATION</scope>
</reference>
<sequence length="662" mass="74270">MTFTFKALLCIGLTLGLRIPVLAGAFPKPILRIQPDSVVYKQTKVTFLCEGTTEVKGYHLYKDGYKYLRTTGIPQNPRGKTEFSISKIGPEEAGRYSCRYWTRHGWSEYSDSLELVVTGIYGKPSLSVQPSPVVSEGSLLTFQCISGKQYDRFVLTKEGPQKLSWMLDSKYNYSTQQYQAMFSVGPVTSSQRWTFRCYNFNKNSPLLWSEPSEPLELLFSGTLHKPTIKAEPGSVITSGSPMNIWCQGTLEAEIYVLHKDGSQKPWGTQIPQKPENQAKFSISNVTYQLAGQYHCYSYSLEGWSERSDTLELVVTGIYNIKSHLTALPSPVVSSGGNMTLQCVSRERYDKFILTKEDQKFLSSLDSQYIHSVRQYQALFSIDHVTPDHRGTLRCYGFYKDTLQLWSVPSNPLKIHISGLSKKASLLTHQGRILDPGKSLTLQCCSDIKYDRFALYKLGGADFVQRDGQWTQAGLSLANFTLGLVSNSTRGQYRCYGKHNLSSEWSASSDPLDILITGQFPVKPSLSAKPNSTVHSGDNVTLLCQSSYKVDTFILSKEGAAHQYQQLKAKFQVWEFQAEFSMSAVTSDFSGTYRCYASEDSSLYLLSYASAPVELTVSASEKQYHTVQNLIRMGFAVMIFTVLGILVFEAWCIQRQSQCATGK</sequence>
<feature type="transmembrane region" description="Helical" evidence="11">
    <location>
        <begin position="629"/>
        <end position="652"/>
    </location>
</feature>
<dbReference type="PANTHER" id="PTHR11738:SF179">
    <property type="entry name" value="LEUKOCYTE IMMUNOGLOBULIN-LIKE RECEPTOR SUBFAMILY A MEMBER 5"/>
    <property type="match status" value="1"/>
</dbReference>
<evidence type="ECO:0000256" key="8">
    <source>
        <dbReference type="ARBA" id="ARBA00023157"/>
    </source>
</evidence>
<dbReference type="SUPFAM" id="SSF48726">
    <property type="entry name" value="Immunoglobulin"/>
    <property type="match status" value="6"/>
</dbReference>
<organism evidence="14 15">
    <name type="scientific">Microtus ochrogaster</name>
    <name type="common">Prairie vole</name>
    <dbReference type="NCBI Taxonomy" id="79684"/>
    <lineage>
        <taxon>Eukaryota</taxon>
        <taxon>Metazoa</taxon>
        <taxon>Chordata</taxon>
        <taxon>Craniata</taxon>
        <taxon>Vertebrata</taxon>
        <taxon>Euteleostomi</taxon>
        <taxon>Mammalia</taxon>
        <taxon>Eutheria</taxon>
        <taxon>Euarchontoglires</taxon>
        <taxon>Glires</taxon>
        <taxon>Rodentia</taxon>
        <taxon>Myomorpha</taxon>
        <taxon>Muroidea</taxon>
        <taxon>Cricetidae</taxon>
        <taxon>Arvicolinae</taxon>
        <taxon>Microtus</taxon>
    </lineage>
</organism>
<dbReference type="GeneID" id="102000238"/>
<evidence type="ECO:0000256" key="7">
    <source>
        <dbReference type="ARBA" id="ARBA00023136"/>
    </source>
</evidence>
<keyword evidence="7 11" id="KW-0472">Membrane</keyword>
<dbReference type="Pfam" id="PF13927">
    <property type="entry name" value="Ig_3"/>
    <property type="match status" value="1"/>
</dbReference>
<feature type="domain" description="Ig-like" evidence="13">
    <location>
        <begin position="523"/>
        <end position="617"/>
    </location>
</feature>
<feature type="chain" id="PRO_5046530492" evidence="12">
    <location>
        <begin position="25"/>
        <end position="662"/>
    </location>
</feature>
<evidence type="ECO:0000256" key="12">
    <source>
        <dbReference type="SAM" id="SignalP"/>
    </source>
</evidence>
<dbReference type="RefSeq" id="XP_013210838.1">
    <property type="nucleotide sequence ID" value="XM_013355384.1"/>
</dbReference>
<dbReference type="InterPro" id="IPR036179">
    <property type="entry name" value="Ig-like_dom_sf"/>
</dbReference>
<keyword evidence="6 11" id="KW-1133">Transmembrane helix</keyword>
<dbReference type="Pfam" id="PF13895">
    <property type="entry name" value="Ig_2"/>
    <property type="match status" value="2"/>
</dbReference>
<dbReference type="InterPro" id="IPR050412">
    <property type="entry name" value="Ig-like_Receptors_ImmuneReg"/>
</dbReference>
<dbReference type="PANTHER" id="PTHR11738">
    <property type="entry name" value="MHC CLASS I NK CELL RECEPTOR"/>
    <property type="match status" value="1"/>
</dbReference>
<keyword evidence="3 11" id="KW-0812">Transmembrane</keyword>
<dbReference type="InterPro" id="IPR013151">
    <property type="entry name" value="Immunoglobulin_dom"/>
</dbReference>
<evidence type="ECO:0000256" key="1">
    <source>
        <dbReference type="ARBA" id="ARBA00004162"/>
    </source>
</evidence>